<dbReference type="Proteomes" id="UP000199699">
    <property type="component" value="Unassembled WGS sequence"/>
</dbReference>
<organism evidence="2 3">
    <name type="scientific">Micromonospora nigra</name>
    <dbReference type="NCBI Taxonomy" id="145857"/>
    <lineage>
        <taxon>Bacteria</taxon>
        <taxon>Bacillati</taxon>
        <taxon>Actinomycetota</taxon>
        <taxon>Actinomycetes</taxon>
        <taxon>Micromonosporales</taxon>
        <taxon>Micromonosporaceae</taxon>
        <taxon>Micromonospora</taxon>
    </lineage>
</organism>
<dbReference type="RefSeq" id="WP_091077991.1">
    <property type="nucleotide sequence ID" value="NZ_FMHT01000003.1"/>
</dbReference>
<keyword evidence="3" id="KW-1185">Reference proteome</keyword>
<gene>
    <name evidence="2" type="ORF">GA0070616_1378</name>
</gene>
<sequence length="98" mass="10014">MAKHRAPGDVPQSRGGTTAPPRRPSRDSPWAEPRPVHRPAAAAPGVVGVARVAPTSRLTPPSGAGPGWPAAPRPPAGPRRPAGTPAAGRHRRATDPVD</sequence>
<dbReference type="STRING" id="145857.GA0070616_1378"/>
<proteinExistence type="predicted"/>
<accession>A0A1C6RLF7</accession>
<dbReference type="EMBL" id="FMHT01000003">
    <property type="protein sequence ID" value="SCL17876.1"/>
    <property type="molecule type" value="Genomic_DNA"/>
</dbReference>
<name>A0A1C6RLF7_9ACTN</name>
<evidence type="ECO:0000256" key="1">
    <source>
        <dbReference type="SAM" id="MobiDB-lite"/>
    </source>
</evidence>
<feature type="compositionally biased region" description="Pro residues" evidence="1">
    <location>
        <begin position="69"/>
        <end position="78"/>
    </location>
</feature>
<reference evidence="2 3" key="1">
    <citation type="submission" date="2016-06" db="EMBL/GenBank/DDBJ databases">
        <authorList>
            <person name="Kjaerup R.B."/>
            <person name="Dalgaard T.S."/>
            <person name="Juul-Madsen H.R."/>
        </authorList>
    </citation>
    <scope>NUCLEOTIDE SEQUENCE [LARGE SCALE GENOMIC DNA]</scope>
    <source>
        <strain evidence="2 3">DSM 43818</strain>
    </source>
</reference>
<evidence type="ECO:0000313" key="3">
    <source>
        <dbReference type="Proteomes" id="UP000199699"/>
    </source>
</evidence>
<feature type="region of interest" description="Disordered" evidence="1">
    <location>
        <begin position="1"/>
        <end position="98"/>
    </location>
</feature>
<evidence type="ECO:0000313" key="2">
    <source>
        <dbReference type="EMBL" id="SCL17876.1"/>
    </source>
</evidence>
<feature type="compositionally biased region" description="Low complexity" evidence="1">
    <location>
        <begin position="38"/>
        <end position="54"/>
    </location>
</feature>
<protein>
    <submittedName>
        <fullName evidence="2">Uncharacterized protein</fullName>
    </submittedName>
</protein>
<dbReference type="AlphaFoldDB" id="A0A1C6RLF7"/>